<evidence type="ECO:0000313" key="1">
    <source>
        <dbReference type="Proteomes" id="UP000887565"/>
    </source>
</evidence>
<organism evidence="1 2">
    <name type="scientific">Romanomermis culicivorax</name>
    <name type="common">Nematode worm</name>
    <dbReference type="NCBI Taxonomy" id="13658"/>
    <lineage>
        <taxon>Eukaryota</taxon>
        <taxon>Metazoa</taxon>
        <taxon>Ecdysozoa</taxon>
        <taxon>Nematoda</taxon>
        <taxon>Enoplea</taxon>
        <taxon>Dorylaimia</taxon>
        <taxon>Mermithida</taxon>
        <taxon>Mermithoidea</taxon>
        <taxon>Mermithidae</taxon>
        <taxon>Romanomermis</taxon>
    </lineage>
</organism>
<proteinExistence type="predicted"/>
<dbReference type="WBParaSite" id="nRc.2.0.1.t27385-RA">
    <property type="protein sequence ID" value="nRc.2.0.1.t27385-RA"/>
    <property type="gene ID" value="nRc.2.0.1.g27385"/>
</dbReference>
<reference evidence="2" key="1">
    <citation type="submission" date="2022-11" db="UniProtKB">
        <authorList>
            <consortium name="WormBaseParasite"/>
        </authorList>
    </citation>
    <scope>IDENTIFICATION</scope>
</reference>
<dbReference type="AlphaFoldDB" id="A0A915JMH6"/>
<keyword evidence="1" id="KW-1185">Reference proteome</keyword>
<dbReference type="Proteomes" id="UP000887565">
    <property type="component" value="Unplaced"/>
</dbReference>
<accession>A0A915JMH6</accession>
<protein>
    <submittedName>
        <fullName evidence="2">Uncharacterized protein</fullName>
    </submittedName>
</protein>
<name>A0A915JMH6_ROMCU</name>
<sequence length="63" mass="6529">MAADLYCSGPHGVQTFQIFGCKFETGLGVVVVGVAVDVKSVAAQTSGRKVEKGLGHGARDFCQ</sequence>
<evidence type="ECO:0000313" key="2">
    <source>
        <dbReference type="WBParaSite" id="nRc.2.0.1.t27385-RA"/>
    </source>
</evidence>